<accession>A0A1Q3DXI3</accession>
<evidence type="ECO:0000313" key="3">
    <source>
        <dbReference type="Proteomes" id="UP000188533"/>
    </source>
</evidence>
<feature type="region of interest" description="Disordered" evidence="1">
    <location>
        <begin position="266"/>
        <end position="289"/>
    </location>
</feature>
<dbReference type="EMBL" id="BDGU01000016">
    <property type="protein sequence ID" value="GAV99649.1"/>
    <property type="molecule type" value="Genomic_DNA"/>
</dbReference>
<reference evidence="2 3" key="2">
    <citation type="submission" date="2017-02" db="EMBL/GenBank/DDBJ databases">
        <title>A genome survey and senescence transcriptome analysis in Lentinula edodes.</title>
        <authorList>
            <person name="Sakamoto Y."/>
            <person name="Nakade K."/>
            <person name="Sato S."/>
            <person name="Yoshida Y."/>
            <person name="Miyazaki K."/>
            <person name="Natsume S."/>
            <person name="Konno N."/>
        </authorList>
    </citation>
    <scope>NUCLEOTIDE SEQUENCE [LARGE SCALE GENOMIC DNA]</scope>
    <source>
        <strain evidence="2 3">NBRC 111202</strain>
    </source>
</reference>
<dbReference type="AlphaFoldDB" id="A0A1Q3DXI3"/>
<comment type="caution">
    <text evidence="2">The sequence shown here is derived from an EMBL/GenBank/DDBJ whole genome shotgun (WGS) entry which is preliminary data.</text>
</comment>
<dbReference type="Proteomes" id="UP000188533">
    <property type="component" value="Unassembled WGS sequence"/>
</dbReference>
<reference evidence="2 3" key="1">
    <citation type="submission" date="2016-08" db="EMBL/GenBank/DDBJ databases">
        <authorList>
            <consortium name="Lentinula edodes genome sequencing consortium"/>
            <person name="Sakamoto Y."/>
            <person name="Nakade K."/>
            <person name="Sato S."/>
            <person name="Yoshida Y."/>
            <person name="Miyazaki K."/>
            <person name="Natsume S."/>
            <person name="Konno N."/>
        </authorList>
    </citation>
    <scope>NUCLEOTIDE SEQUENCE [LARGE SCALE GENOMIC DNA]</scope>
    <source>
        <strain evidence="2 3">NBRC 111202</strain>
    </source>
</reference>
<evidence type="ECO:0000313" key="2">
    <source>
        <dbReference type="EMBL" id="GAV99649.1"/>
    </source>
</evidence>
<sequence length="353" mass="39760">MHPLIQQKFRLEADPACIPTFDHGLRQQVYVELPCDRYGQQIPLKQFWRLRKPGGLKWEYYCPCTPVADTPGIPARCYEVKKQGSYYFGHVYLGCGKTRQRCQWKVRLDQVFSAAAARPPVSSDESEFPDPVEFDDSFNEEFAQLMDELHIRDNRVTLQTISTGTPGSEAGENFAKLFGGLDLNEDERAFLQGNATASPQLTEEEMAQILSQLTLNDGRTGSSVQANPATMVWNEEDGEWQLSTAVYEAIYIEDASNTEIMAATLDDDDDETGDTTLVETSPLESGAEASYSKAQHMYVDLTTEDFPRKEKRKLASLPQDHEMFVDLTQPTCLDGELSGHGTFEDPYELMDFV</sequence>
<protein>
    <submittedName>
        <fullName evidence="2">Uncharacterized protein</fullName>
    </submittedName>
</protein>
<keyword evidence="3" id="KW-1185">Reference proteome</keyword>
<gene>
    <name evidence="2" type="ORF">LENED_001120</name>
</gene>
<name>A0A1Q3DXI3_LENED</name>
<proteinExistence type="predicted"/>
<organism evidence="2 3">
    <name type="scientific">Lentinula edodes</name>
    <name type="common">Shiitake mushroom</name>
    <name type="synonym">Lentinus edodes</name>
    <dbReference type="NCBI Taxonomy" id="5353"/>
    <lineage>
        <taxon>Eukaryota</taxon>
        <taxon>Fungi</taxon>
        <taxon>Dikarya</taxon>
        <taxon>Basidiomycota</taxon>
        <taxon>Agaricomycotina</taxon>
        <taxon>Agaricomycetes</taxon>
        <taxon>Agaricomycetidae</taxon>
        <taxon>Agaricales</taxon>
        <taxon>Marasmiineae</taxon>
        <taxon>Omphalotaceae</taxon>
        <taxon>Lentinula</taxon>
    </lineage>
</organism>
<evidence type="ECO:0000256" key="1">
    <source>
        <dbReference type="SAM" id="MobiDB-lite"/>
    </source>
</evidence>